<organism evidence="3 4">
    <name type="scientific">Sulfitobacter porphyrae</name>
    <dbReference type="NCBI Taxonomy" id="1246864"/>
    <lineage>
        <taxon>Bacteria</taxon>
        <taxon>Pseudomonadati</taxon>
        <taxon>Pseudomonadota</taxon>
        <taxon>Alphaproteobacteria</taxon>
        <taxon>Rhodobacterales</taxon>
        <taxon>Roseobacteraceae</taxon>
        <taxon>Sulfitobacter</taxon>
    </lineage>
</organism>
<dbReference type="Gene3D" id="3.40.190.170">
    <property type="entry name" value="Bacterial extracellular solute-binding protein, family 7"/>
    <property type="match status" value="1"/>
</dbReference>
<gene>
    <name evidence="3" type="ORF">ACFQFQ_21045</name>
</gene>
<name>A0ABW2B837_9RHOB</name>
<evidence type="ECO:0000256" key="1">
    <source>
        <dbReference type="ARBA" id="ARBA00004196"/>
    </source>
</evidence>
<sequence>MTTKIFAGAAAFAALSLAATLSQAAEYNIRVGNWNPNSNHAVVNALNAWAEKIETESDGRIEVSVDKAIIGKPAGQYDLIRQGVVQAAGVRWHGHRDDST</sequence>
<comment type="caution">
    <text evidence="3">The sequence shown here is derived from an EMBL/GenBank/DDBJ whole genome shotgun (WGS) entry which is preliminary data.</text>
</comment>
<evidence type="ECO:0008006" key="5">
    <source>
        <dbReference type="Google" id="ProtNLM"/>
    </source>
</evidence>
<reference evidence="4" key="1">
    <citation type="journal article" date="2019" name="Int. J. Syst. Evol. Microbiol.">
        <title>The Global Catalogue of Microorganisms (GCM) 10K type strain sequencing project: providing services to taxonomists for standard genome sequencing and annotation.</title>
        <authorList>
            <consortium name="The Broad Institute Genomics Platform"/>
            <consortium name="The Broad Institute Genome Sequencing Center for Infectious Disease"/>
            <person name="Wu L."/>
            <person name="Ma J."/>
        </authorList>
    </citation>
    <scope>NUCLEOTIDE SEQUENCE [LARGE SCALE GENOMIC DNA]</scope>
    <source>
        <strain evidence="4">CCUG 66188</strain>
    </source>
</reference>
<evidence type="ECO:0000256" key="2">
    <source>
        <dbReference type="SAM" id="SignalP"/>
    </source>
</evidence>
<dbReference type="InterPro" id="IPR038404">
    <property type="entry name" value="TRAP_DctP_sf"/>
</dbReference>
<feature type="signal peptide" evidence="2">
    <location>
        <begin position="1"/>
        <end position="24"/>
    </location>
</feature>
<protein>
    <recommendedName>
        <fullName evidence="5">C4-dicarboxylate ABC transporter substrate-binding protein</fullName>
    </recommendedName>
</protein>
<evidence type="ECO:0000313" key="3">
    <source>
        <dbReference type="EMBL" id="MFC6761371.1"/>
    </source>
</evidence>
<dbReference type="Proteomes" id="UP001596353">
    <property type="component" value="Unassembled WGS sequence"/>
</dbReference>
<feature type="chain" id="PRO_5045299527" description="C4-dicarboxylate ABC transporter substrate-binding protein" evidence="2">
    <location>
        <begin position="25"/>
        <end position="100"/>
    </location>
</feature>
<dbReference type="EMBL" id="JBHSWG010000002">
    <property type="protein sequence ID" value="MFC6761371.1"/>
    <property type="molecule type" value="Genomic_DNA"/>
</dbReference>
<keyword evidence="4" id="KW-1185">Reference proteome</keyword>
<comment type="subcellular location">
    <subcellularLocation>
        <location evidence="1">Cell envelope</location>
    </subcellularLocation>
</comment>
<evidence type="ECO:0000313" key="4">
    <source>
        <dbReference type="Proteomes" id="UP001596353"/>
    </source>
</evidence>
<accession>A0ABW2B837</accession>
<keyword evidence="2" id="KW-0732">Signal</keyword>
<proteinExistence type="predicted"/>